<dbReference type="SUPFAM" id="SSF53383">
    <property type="entry name" value="PLP-dependent transferases"/>
    <property type="match status" value="1"/>
</dbReference>
<dbReference type="AlphaFoldDB" id="A0A0A2STC8"/>
<evidence type="ECO:0000256" key="2">
    <source>
        <dbReference type="ARBA" id="ARBA00037999"/>
    </source>
</evidence>
<dbReference type="PIRSF" id="PIRSF000390">
    <property type="entry name" value="PLP_StrS"/>
    <property type="match status" value="1"/>
</dbReference>
<dbReference type="InterPro" id="IPR015421">
    <property type="entry name" value="PyrdxlP-dep_Trfase_major"/>
</dbReference>
<dbReference type="GO" id="GO:0000271">
    <property type="term" value="P:polysaccharide biosynthetic process"/>
    <property type="evidence" value="ECO:0007669"/>
    <property type="project" value="TreeGrafter"/>
</dbReference>
<proteinExistence type="inferred from homology"/>
<name>A0A0A2STC8_9GAMM</name>
<dbReference type="RefSeq" id="WP_052117533.1">
    <property type="nucleotide sequence ID" value="NZ_JNCF01000006.1"/>
</dbReference>
<evidence type="ECO:0000313" key="7">
    <source>
        <dbReference type="Proteomes" id="UP000054422"/>
    </source>
</evidence>
<evidence type="ECO:0000256" key="1">
    <source>
        <dbReference type="ARBA" id="ARBA00022898"/>
    </source>
</evidence>
<comment type="similarity">
    <text evidence="2 5">Belongs to the DegT/DnrJ/EryC1 family.</text>
</comment>
<dbReference type="OrthoDB" id="9804264at2"/>
<dbReference type="STRING" id="1498499.EP47_03570"/>
<protein>
    <recommendedName>
        <fullName evidence="8">Aminotransferase DegT</fullName>
    </recommendedName>
</protein>
<evidence type="ECO:0008006" key="8">
    <source>
        <dbReference type="Google" id="ProtNLM"/>
    </source>
</evidence>
<feature type="modified residue" description="N6-(pyridoxal phosphate)lysine" evidence="4">
    <location>
        <position position="186"/>
    </location>
</feature>
<dbReference type="InterPro" id="IPR015424">
    <property type="entry name" value="PyrdxlP-dep_Trfase"/>
</dbReference>
<gene>
    <name evidence="6" type="ORF">EP47_03570</name>
</gene>
<dbReference type="EMBL" id="JNCF01000006">
    <property type="protein sequence ID" value="KGP64012.1"/>
    <property type="molecule type" value="Genomic_DNA"/>
</dbReference>
<evidence type="ECO:0000313" key="6">
    <source>
        <dbReference type="EMBL" id="KGP64012.1"/>
    </source>
</evidence>
<dbReference type="PANTHER" id="PTHR30244">
    <property type="entry name" value="TRANSAMINASE"/>
    <property type="match status" value="1"/>
</dbReference>
<comment type="caution">
    <text evidence="6">The sequence shown here is derived from an EMBL/GenBank/DDBJ whole genome shotgun (WGS) entry which is preliminary data.</text>
</comment>
<dbReference type="Gene3D" id="3.40.640.10">
    <property type="entry name" value="Type I PLP-dependent aspartate aminotransferase-like (Major domain)"/>
    <property type="match status" value="1"/>
</dbReference>
<dbReference type="Pfam" id="PF01041">
    <property type="entry name" value="DegT_DnrJ_EryC1"/>
    <property type="match status" value="1"/>
</dbReference>
<dbReference type="GO" id="GO:0030170">
    <property type="term" value="F:pyridoxal phosphate binding"/>
    <property type="evidence" value="ECO:0007669"/>
    <property type="project" value="TreeGrafter"/>
</dbReference>
<evidence type="ECO:0000256" key="5">
    <source>
        <dbReference type="RuleBase" id="RU004508"/>
    </source>
</evidence>
<feature type="active site" description="Proton acceptor" evidence="3">
    <location>
        <position position="186"/>
    </location>
</feature>
<sequence>MLSVFKPRLPLTSDLIPYLEKIDSNRWYSNFGPLHEEFRQKLAIHFGLGIDQVALASNATVGLALTLEAVSLKRPSKQCICPSWTFAATPHAIIQAGMSPVFLDVDENSWDLNSEQLDEKDFAESSAITVVSPFGQPVNLTKWEKFVERYGVPVVCDAAASFDAVGKLPTFNIGSIPIVISLHATKTLPAGEGAIILCSDPDLIERIRQMSNFGFSTTSVAQTIGTNAKLSEYACAVGLASLQNWQQTRDILLKKTKFYRAGLKNIPSVEVFGSNTNFVANYLIIETKQDSYQLSNFLRERKIDTRRWWRSGCHNHPAFSSYNVKPLPITKRLASHSLGLPFFLDITEEDIESVINAVAEFSYKNNLLSDNLKNTYSVDI</sequence>
<keyword evidence="7" id="KW-1185">Reference proteome</keyword>
<evidence type="ECO:0000256" key="3">
    <source>
        <dbReference type="PIRSR" id="PIRSR000390-1"/>
    </source>
</evidence>
<accession>A0A0A2STC8</accession>
<reference evidence="6 7" key="1">
    <citation type="submission" date="2014-05" db="EMBL/GenBank/DDBJ databases">
        <authorList>
            <person name="Rizzardi K."/>
            <person name="Winiecka-Krusnell J."/>
            <person name="Ramliden M."/>
            <person name="Alm E."/>
            <person name="Andersson S."/>
            <person name="Byfors S."/>
        </authorList>
    </citation>
    <scope>NUCLEOTIDE SEQUENCE [LARGE SCALE GENOMIC DNA]</scope>
    <source>
        <strain evidence="6 7">LEGN</strain>
    </source>
</reference>
<dbReference type="InterPro" id="IPR000653">
    <property type="entry name" value="DegT/StrS_aminotransferase"/>
</dbReference>
<dbReference type="GO" id="GO:0008483">
    <property type="term" value="F:transaminase activity"/>
    <property type="evidence" value="ECO:0007669"/>
    <property type="project" value="TreeGrafter"/>
</dbReference>
<dbReference type="PANTHER" id="PTHR30244:SF9">
    <property type="entry name" value="PROTEIN RV3402C"/>
    <property type="match status" value="1"/>
</dbReference>
<organism evidence="6 7">
    <name type="scientific">Legionella norrlandica</name>
    <dbReference type="NCBI Taxonomy" id="1498499"/>
    <lineage>
        <taxon>Bacteria</taxon>
        <taxon>Pseudomonadati</taxon>
        <taxon>Pseudomonadota</taxon>
        <taxon>Gammaproteobacteria</taxon>
        <taxon>Legionellales</taxon>
        <taxon>Legionellaceae</taxon>
        <taxon>Legionella</taxon>
    </lineage>
</organism>
<keyword evidence="1 4" id="KW-0663">Pyridoxal phosphate</keyword>
<dbReference type="Proteomes" id="UP000054422">
    <property type="component" value="Unassembled WGS sequence"/>
</dbReference>
<evidence type="ECO:0000256" key="4">
    <source>
        <dbReference type="PIRSR" id="PIRSR000390-2"/>
    </source>
</evidence>